<dbReference type="PANTHER" id="PTHR43663">
    <property type="entry name" value="CHROMATE TRANSPORT PROTEIN-RELATED"/>
    <property type="match status" value="1"/>
</dbReference>
<dbReference type="GO" id="GO:0015109">
    <property type="term" value="F:chromate transmembrane transporter activity"/>
    <property type="evidence" value="ECO:0007669"/>
    <property type="project" value="InterPro"/>
</dbReference>
<proteinExistence type="inferred from homology"/>
<evidence type="ECO:0000256" key="1">
    <source>
        <dbReference type="ARBA" id="ARBA00004651"/>
    </source>
</evidence>
<evidence type="ECO:0000313" key="8">
    <source>
        <dbReference type="EMBL" id="HGQ59583.1"/>
    </source>
</evidence>
<comment type="similarity">
    <text evidence="2">Belongs to the chromate ion transporter (CHR) (TC 2.A.51) family.</text>
</comment>
<dbReference type="EMBL" id="DTBE01000067">
    <property type="protein sequence ID" value="HGQ59583.1"/>
    <property type="molecule type" value="Genomic_DNA"/>
</dbReference>
<evidence type="ECO:0000313" key="9">
    <source>
        <dbReference type="EMBL" id="HGQ73696.1"/>
    </source>
</evidence>
<dbReference type="EMBL" id="DTBP01000012">
    <property type="protein sequence ID" value="HGQ73696.1"/>
    <property type="molecule type" value="Genomic_DNA"/>
</dbReference>
<dbReference type="InterPro" id="IPR052518">
    <property type="entry name" value="CHR_Transporter"/>
</dbReference>
<keyword evidence="5 7" id="KW-1133">Transmembrane helix</keyword>
<evidence type="ECO:0000256" key="5">
    <source>
        <dbReference type="ARBA" id="ARBA00022989"/>
    </source>
</evidence>
<evidence type="ECO:0000256" key="4">
    <source>
        <dbReference type="ARBA" id="ARBA00022692"/>
    </source>
</evidence>
<accession>A0A7C4JL31</accession>
<name>A0A7C4JL31_STAMA</name>
<dbReference type="GO" id="GO:0005886">
    <property type="term" value="C:plasma membrane"/>
    <property type="evidence" value="ECO:0007669"/>
    <property type="project" value="UniProtKB-SubCell"/>
</dbReference>
<dbReference type="InterPro" id="IPR003370">
    <property type="entry name" value="Chromate_transpt"/>
</dbReference>
<feature type="transmembrane region" description="Helical" evidence="7">
    <location>
        <begin position="7"/>
        <end position="28"/>
    </location>
</feature>
<gene>
    <name evidence="8" type="ORF">ENU09_02575</name>
    <name evidence="9" type="ORF">ENU20_01265</name>
</gene>
<feature type="transmembrane region" description="Helical" evidence="7">
    <location>
        <begin position="113"/>
        <end position="134"/>
    </location>
</feature>
<feature type="transmembrane region" description="Helical" evidence="7">
    <location>
        <begin position="164"/>
        <end position="181"/>
    </location>
</feature>
<keyword evidence="3" id="KW-1003">Cell membrane</keyword>
<protein>
    <submittedName>
        <fullName evidence="9">Chromate transporter</fullName>
    </submittedName>
</protein>
<reference evidence="9" key="1">
    <citation type="journal article" date="2020" name="mSystems">
        <title>Genome- and Community-Level Interaction Insights into Carbon Utilization and Element Cycling Functions of Hydrothermarchaeota in Hydrothermal Sediment.</title>
        <authorList>
            <person name="Zhou Z."/>
            <person name="Liu Y."/>
            <person name="Xu W."/>
            <person name="Pan J."/>
            <person name="Luo Z.H."/>
            <person name="Li M."/>
        </authorList>
    </citation>
    <scope>NUCLEOTIDE SEQUENCE [LARGE SCALE GENOMIC DNA]</scope>
    <source>
        <strain evidence="8">SpSt-638</strain>
        <strain evidence="9">SpSt-648</strain>
    </source>
</reference>
<dbReference type="Pfam" id="PF02417">
    <property type="entry name" value="Chromate_transp"/>
    <property type="match status" value="1"/>
</dbReference>
<dbReference type="AlphaFoldDB" id="A0A7C4JL31"/>
<evidence type="ECO:0000256" key="6">
    <source>
        <dbReference type="ARBA" id="ARBA00023136"/>
    </source>
</evidence>
<evidence type="ECO:0000256" key="3">
    <source>
        <dbReference type="ARBA" id="ARBA00022475"/>
    </source>
</evidence>
<keyword evidence="6 7" id="KW-0472">Membrane</keyword>
<comment type="subcellular location">
    <subcellularLocation>
        <location evidence="1">Cell membrane</location>
        <topology evidence="1">Multi-pass membrane protein</topology>
    </subcellularLocation>
</comment>
<feature type="transmembrane region" description="Helical" evidence="7">
    <location>
        <begin position="140"/>
        <end position="157"/>
    </location>
</feature>
<evidence type="ECO:0000256" key="2">
    <source>
        <dbReference type="ARBA" id="ARBA00005262"/>
    </source>
</evidence>
<sequence>MSILKLYLTFLKIGFMMFGGAYGGVALFKQVLVDEYGVISTENFEETISLANSVPGPITVNAALMIGYRTGGLTGSIVSLLGLLTPSITLSFTAIALSYILRENPWYRAVIRGITLFVIALLAVTFIDLFVSNVGRSGSLSRAIFSTLTILVAIFLLKIIKTPTLAVMLLGVGLSITYYVLTGN</sequence>
<organism evidence="9">
    <name type="scientific">Staphylothermus marinus</name>
    <dbReference type="NCBI Taxonomy" id="2280"/>
    <lineage>
        <taxon>Archaea</taxon>
        <taxon>Thermoproteota</taxon>
        <taxon>Thermoprotei</taxon>
        <taxon>Desulfurococcales</taxon>
        <taxon>Desulfurococcaceae</taxon>
        <taxon>Staphylothermus</taxon>
    </lineage>
</organism>
<comment type="caution">
    <text evidence="9">The sequence shown here is derived from an EMBL/GenBank/DDBJ whole genome shotgun (WGS) entry which is preliminary data.</text>
</comment>
<feature type="transmembrane region" description="Helical" evidence="7">
    <location>
        <begin position="77"/>
        <end position="101"/>
    </location>
</feature>
<dbReference type="PANTHER" id="PTHR43663:SF1">
    <property type="entry name" value="CHROMATE TRANSPORTER"/>
    <property type="match status" value="1"/>
</dbReference>
<evidence type="ECO:0000256" key="7">
    <source>
        <dbReference type="SAM" id="Phobius"/>
    </source>
</evidence>
<keyword evidence="4 7" id="KW-0812">Transmembrane</keyword>